<dbReference type="InterPro" id="IPR005913">
    <property type="entry name" value="dTDP_dehydrorham_reduct"/>
</dbReference>
<keyword evidence="6" id="KW-0521">NADP</keyword>
<evidence type="ECO:0000313" key="9">
    <source>
        <dbReference type="Proteomes" id="UP000278437"/>
    </source>
</evidence>
<dbReference type="SUPFAM" id="SSF51735">
    <property type="entry name" value="NAD(P)-binding Rossmann-fold domains"/>
    <property type="match status" value="1"/>
</dbReference>
<evidence type="ECO:0000313" key="8">
    <source>
        <dbReference type="EMBL" id="AZQ11092.1"/>
    </source>
</evidence>
<comment type="pathway">
    <text evidence="1 6">Carbohydrate biosynthesis; dTDP-L-rhamnose biosynthesis.</text>
</comment>
<dbReference type="RefSeq" id="WP_126167400.1">
    <property type="nucleotide sequence ID" value="NZ_CP020373.1"/>
</dbReference>
<dbReference type="InterPro" id="IPR029903">
    <property type="entry name" value="RmlD-like-bd"/>
</dbReference>
<gene>
    <name evidence="8" type="primary">rmlD</name>
    <name evidence="8" type="ORF">STH12_02004</name>
</gene>
<reference evidence="9" key="1">
    <citation type="submission" date="2017-03" db="EMBL/GenBank/DDBJ databases">
        <title>Full genome sequence of a non-lethal Shewanella isolate that potentiates virulence of Vibio parahaemolyticus causing acute hepatopancreatic necrosis disease (AHPND) in shrimp.</title>
        <authorList>
            <person name="Prachumwat A."/>
            <person name="Sritunyalucksana K."/>
        </authorList>
    </citation>
    <scope>NUCLEOTIDE SEQUENCE [LARGE SCALE GENOMIC DNA]</scope>
    <source>
        <strain evidence="9">TH2012</strain>
    </source>
</reference>
<keyword evidence="6 8" id="KW-0560">Oxidoreductase</keyword>
<accession>A0ABM7DAX9</accession>
<dbReference type="EC" id="1.1.1.133" evidence="3 6"/>
<dbReference type="InterPro" id="IPR036291">
    <property type="entry name" value="NAD(P)-bd_dom_sf"/>
</dbReference>
<evidence type="ECO:0000256" key="5">
    <source>
        <dbReference type="ARBA" id="ARBA00048200"/>
    </source>
</evidence>
<dbReference type="PANTHER" id="PTHR10491">
    <property type="entry name" value="DTDP-4-DEHYDRORHAMNOSE REDUCTASE"/>
    <property type="match status" value="1"/>
</dbReference>
<dbReference type="NCBIfam" id="TIGR01214">
    <property type="entry name" value="rmlD"/>
    <property type="match status" value="1"/>
</dbReference>
<dbReference type="Gene3D" id="3.40.50.720">
    <property type="entry name" value="NAD(P)-binding Rossmann-like Domain"/>
    <property type="match status" value="1"/>
</dbReference>
<evidence type="ECO:0000256" key="6">
    <source>
        <dbReference type="RuleBase" id="RU364082"/>
    </source>
</evidence>
<comment type="similarity">
    <text evidence="2 6">Belongs to the dTDP-4-dehydrorhamnose reductase family.</text>
</comment>
<keyword evidence="9" id="KW-1185">Reference proteome</keyword>
<dbReference type="Pfam" id="PF04321">
    <property type="entry name" value="RmlD_sub_bind"/>
    <property type="match status" value="1"/>
</dbReference>
<comment type="cofactor">
    <cofactor evidence="6">
        <name>Mg(2+)</name>
        <dbReference type="ChEBI" id="CHEBI:18420"/>
    </cofactor>
    <text evidence="6">Binds 1 Mg(2+) ion per monomer.</text>
</comment>
<organism evidence="8 9">
    <name type="scientific">Shewanella khirikhana</name>
    <dbReference type="NCBI Taxonomy" id="1965282"/>
    <lineage>
        <taxon>Bacteria</taxon>
        <taxon>Pseudomonadati</taxon>
        <taxon>Pseudomonadota</taxon>
        <taxon>Gammaproteobacteria</taxon>
        <taxon>Alteromonadales</taxon>
        <taxon>Shewanellaceae</taxon>
        <taxon>Shewanella</taxon>
    </lineage>
</organism>
<protein>
    <recommendedName>
        <fullName evidence="4 6">dTDP-4-dehydrorhamnose reductase</fullName>
        <ecNumber evidence="3 6">1.1.1.133</ecNumber>
    </recommendedName>
</protein>
<evidence type="ECO:0000256" key="1">
    <source>
        <dbReference type="ARBA" id="ARBA00004781"/>
    </source>
</evidence>
<evidence type="ECO:0000256" key="3">
    <source>
        <dbReference type="ARBA" id="ARBA00012929"/>
    </source>
</evidence>
<dbReference type="EMBL" id="CP020373">
    <property type="protein sequence ID" value="AZQ11092.1"/>
    <property type="molecule type" value="Genomic_DNA"/>
</dbReference>
<comment type="catalytic activity">
    <reaction evidence="5 6">
        <text>dTDP-beta-L-rhamnose + NADP(+) = dTDP-4-dehydro-beta-L-rhamnose + NADPH + H(+)</text>
        <dbReference type="Rhea" id="RHEA:21796"/>
        <dbReference type="ChEBI" id="CHEBI:15378"/>
        <dbReference type="ChEBI" id="CHEBI:57510"/>
        <dbReference type="ChEBI" id="CHEBI:57783"/>
        <dbReference type="ChEBI" id="CHEBI:58349"/>
        <dbReference type="ChEBI" id="CHEBI:62830"/>
        <dbReference type="EC" id="1.1.1.133"/>
    </reaction>
</comment>
<comment type="function">
    <text evidence="6">Catalyzes the reduction of dTDP-6-deoxy-L-lyxo-4-hexulose to yield dTDP-L-rhamnose.</text>
</comment>
<dbReference type="PANTHER" id="PTHR10491:SF4">
    <property type="entry name" value="METHIONINE ADENOSYLTRANSFERASE 2 SUBUNIT BETA"/>
    <property type="match status" value="1"/>
</dbReference>
<name>A0ABM7DAX9_9GAMM</name>
<proteinExistence type="inferred from homology"/>
<evidence type="ECO:0000256" key="2">
    <source>
        <dbReference type="ARBA" id="ARBA00010944"/>
    </source>
</evidence>
<dbReference type="GO" id="GO:0008831">
    <property type="term" value="F:dTDP-4-dehydrorhamnose reductase activity"/>
    <property type="evidence" value="ECO:0007669"/>
    <property type="project" value="UniProtKB-EC"/>
</dbReference>
<dbReference type="Gene3D" id="3.90.25.10">
    <property type="entry name" value="UDP-galactose 4-epimerase, domain 1"/>
    <property type="match status" value="1"/>
</dbReference>
<dbReference type="CDD" id="cd05254">
    <property type="entry name" value="dTDP_HR_like_SDR_e"/>
    <property type="match status" value="1"/>
</dbReference>
<evidence type="ECO:0000256" key="4">
    <source>
        <dbReference type="ARBA" id="ARBA00017099"/>
    </source>
</evidence>
<evidence type="ECO:0000259" key="7">
    <source>
        <dbReference type="Pfam" id="PF04321"/>
    </source>
</evidence>
<sequence length="306" mass="33624">MNVVILGGSGQVGRALQASKPLAWKVLTPSRDEVDFLEPDSIADYLSFHRPQLVINCAAYTAVDKAESEPALCGQINADACGYLAKATTATDAALIHISTDYVFDGQMRRPYREDDTPAPLSVYGQTKWLGEQLIAKHSSRYLIIRTSWVFSGEGKSFVNSMLRMAASKPEPEAKAKAKAEATLRIVADQIGAPTPAIELAKVIWQLAQHTSADNCSWGTYHFSGQPFVSWYEFAEVIFAEAYRLGVVGRCPQLIPISTEDFRALARRPSNSRLDSCKIEMAFGIKAADWRSELTKLLETKAGAED</sequence>
<feature type="domain" description="RmlD-like substrate binding" evidence="7">
    <location>
        <begin position="1"/>
        <end position="300"/>
    </location>
</feature>
<dbReference type="Proteomes" id="UP000278437">
    <property type="component" value="Chromosome"/>
</dbReference>